<evidence type="ECO:0000259" key="5">
    <source>
        <dbReference type="PROSITE" id="PS50056"/>
    </source>
</evidence>
<feature type="region of interest" description="Disordered" evidence="3">
    <location>
        <begin position="1"/>
        <end position="146"/>
    </location>
</feature>
<feature type="region of interest" description="Disordered" evidence="3">
    <location>
        <begin position="210"/>
        <end position="293"/>
    </location>
</feature>
<evidence type="ECO:0000313" key="7">
    <source>
        <dbReference type="EMBL" id="KAG9324078.1"/>
    </source>
</evidence>
<gene>
    <name evidence="7" type="ORF">KVV02_004004</name>
</gene>
<dbReference type="EC" id="3.1.3.48" evidence="2"/>
<dbReference type="SUPFAM" id="SSF52799">
    <property type="entry name" value="(Phosphotyrosine protein) phosphatases II"/>
    <property type="match status" value="1"/>
</dbReference>
<dbReference type="Gene3D" id="3.90.190.10">
    <property type="entry name" value="Protein tyrosine phosphatase superfamily"/>
    <property type="match status" value="1"/>
</dbReference>
<dbReference type="Pfam" id="PF00581">
    <property type="entry name" value="Rhodanese"/>
    <property type="match status" value="1"/>
</dbReference>
<dbReference type="InterPro" id="IPR003595">
    <property type="entry name" value="Tyr_Pase_cat"/>
</dbReference>
<dbReference type="InterPro" id="IPR050348">
    <property type="entry name" value="Protein-Tyr_Phosphatase"/>
</dbReference>
<evidence type="ECO:0000313" key="8">
    <source>
        <dbReference type="Proteomes" id="UP000717515"/>
    </source>
</evidence>
<dbReference type="InterPro" id="IPR000387">
    <property type="entry name" value="Tyr_Pase_dom"/>
</dbReference>
<feature type="domain" description="Rhodanese" evidence="6">
    <location>
        <begin position="317"/>
        <end position="433"/>
    </location>
</feature>
<name>A0A9P8A4B5_MORAP</name>
<dbReference type="AlphaFoldDB" id="A0A9P8A4B5"/>
<evidence type="ECO:0000256" key="1">
    <source>
        <dbReference type="ARBA" id="ARBA00009649"/>
    </source>
</evidence>
<dbReference type="EMBL" id="JAIFTL010000078">
    <property type="protein sequence ID" value="KAG9324078.1"/>
    <property type="molecule type" value="Genomic_DNA"/>
</dbReference>
<evidence type="ECO:0000256" key="3">
    <source>
        <dbReference type="SAM" id="MobiDB-lite"/>
    </source>
</evidence>
<dbReference type="SUPFAM" id="SSF52821">
    <property type="entry name" value="Rhodanese/Cell cycle control phosphatase"/>
    <property type="match status" value="1"/>
</dbReference>
<dbReference type="InterPro" id="IPR001763">
    <property type="entry name" value="Rhodanese-like_dom"/>
</dbReference>
<protein>
    <recommendedName>
        <fullName evidence="2">protein-tyrosine-phosphatase</fullName>
        <ecNumber evidence="2">3.1.3.48</ecNumber>
    </recommendedName>
</protein>
<dbReference type="InterPro" id="IPR016130">
    <property type="entry name" value="Tyr_Pase_AS"/>
</dbReference>
<dbReference type="PROSITE" id="PS50055">
    <property type="entry name" value="TYR_PHOSPHATASE_PTP"/>
    <property type="match status" value="1"/>
</dbReference>
<feature type="compositionally biased region" description="Polar residues" evidence="3">
    <location>
        <begin position="34"/>
        <end position="45"/>
    </location>
</feature>
<feature type="compositionally biased region" description="Low complexity" evidence="3">
    <location>
        <begin position="459"/>
        <end position="471"/>
    </location>
</feature>
<comment type="similarity">
    <text evidence="1">Belongs to the protein-tyrosine phosphatase family. Non-receptor class subfamily.</text>
</comment>
<comment type="caution">
    <text evidence="7">The sequence shown here is derived from an EMBL/GenBank/DDBJ whole genome shotgun (WGS) entry which is preliminary data.</text>
</comment>
<feature type="domain" description="Tyrosine specific protein phosphatases" evidence="5">
    <location>
        <begin position="759"/>
        <end position="802"/>
    </location>
</feature>
<dbReference type="GO" id="GO:0004725">
    <property type="term" value="F:protein tyrosine phosphatase activity"/>
    <property type="evidence" value="ECO:0007669"/>
    <property type="project" value="UniProtKB-EC"/>
</dbReference>
<evidence type="ECO:0000259" key="6">
    <source>
        <dbReference type="PROSITE" id="PS50206"/>
    </source>
</evidence>
<organism evidence="7 8">
    <name type="scientific">Mortierella alpina</name>
    <name type="common">Oleaginous fungus</name>
    <name type="synonym">Mortierella renispora</name>
    <dbReference type="NCBI Taxonomy" id="64518"/>
    <lineage>
        <taxon>Eukaryota</taxon>
        <taxon>Fungi</taxon>
        <taxon>Fungi incertae sedis</taxon>
        <taxon>Mucoromycota</taxon>
        <taxon>Mortierellomycotina</taxon>
        <taxon>Mortierellomycetes</taxon>
        <taxon>Mortierellales</taxon>
        <taxon>Mortierellaceae</taxon>
        <taxon>Mortierella</taxon>
    </lineage>
</organism>
<dbReference type="InterPro" id="IPR029021">
    <property type="entry name" value="Prot-tyrosine_phosphatase-like"/>
</dbReference>
<dbReference type="InterPro" id="IPR000242">
    <property type="entry name" value="PTP_cat"/>
</dbReference>
<feature type="domain" description="Tyrosine-protein phosphatase" evidence="4">
    <location>
        <begin position="606"/>
        <end position="915"/>
    </location>
</feature>
<feature type="region of interest" description="Disordered" evidence="3">
    <location>
        <begin position="442"/>
        <end position="471"/>
    </location>
</feature>
<sequence>MNASFGSLSQPHSSASDQQQQHSKSQAPSLSDPRLSTLTSASNDPPTLVLLTDPSTPPSQSAAAAGASLAPHSNSASTSIATAAARSTPTFSGSGFAEAQDPSKHLAQLPLETPFFTPQAPWTESSRSDYFSGASTPAPPRGTAHSSQANLFAPTFAVPAQTPAAVEIASFAASSPSYFPSSLSTEPESQGFHLPPTTPFKGSMPPAIHFRPGSSTTSAPWEPYPSGRSNASSAGDPNGSSASIPALKTKNLSISMPLSSLMSPPGSRLSMSMSSQSPRHPSPSAPSVPAGQSLKEMDGGAVSRLLEQVLMASDDTGKAALMLLDMRPSPDHMASSIKTAVNVCVPSVLLKRPSTSLQKVMDHLTTEQDSEIFSKWRQFANIVLFDASGAAPMAGSPTLLLAQKFRMEGCSANLAYLRGGFSEFSAQHNGLCSSEGNCGSGDASQAMSLDSNSGGSVLSSSAPMSSAPRPMSMAMPARQRLHLGSLPSMMTQPPAIGCQTPMIENPNVNPLFESVRQAMGLSTNITEEIPVRLPKGWTVDTMRSQLPSWLQSAITEKSGQVRLSEYFQKVEINENKRLALLMLPQNMRSGRTTHFSIGAGIEQGLKNRYNNIWPYDHTRIKIAEVAPDQDDYINASMLTPPVSRKSYIATQGPLPSTFQDFWKAAWEQNARVVVMLTKEQELGRIKCHQYWPTSEQPIMDAGVMRVTFVTEFLPDPQVGTILVRHLKLQHAHQPEAGERHMTQIQYTGWPDFGVPDTPLEVLRVIQLANEHNVPMAGPMIVHCSAGCGRTGAFCVIDSILTELRESPETVLQSGGTGNERPPLSLSTIPSLEFFGSGNGNERVANAMAASGSRLGATGGAGVSSSSSISSSGSSSLEDPMADVVFASVSVLREQRISMVQTLRQYVFCYEAIFWHLARQFSEDRPELGLRVEPAAPLSVHTPLLPLPPNNVNISNPGLSRGNAPITTTSAEFSFFG</sequence>
<feature type="compositionally biased region" description="Polar residues" evidence="3">
    <location>
        <begin position="442"/>
        <end position="458"/>
    </location>
</feature>
<feature type="compositionally biased region" description="Polar residues" evidence="3">
    <location>
        <begin position="120"/>
        <end position="135"/>
    </location>
</feature>
<dbReference type="Proteomes" id="UP000717515">
    <property type="component" value="Unassembled WGS sequence"/>
</dbReference>
<dbReference type="CDD" id="cd18533">
    <property type="entry name" value="PTP_fungal"/>
    <property type="match status" value="1"/>
</dbReference>
<dbReference type="CDD" id="cd01446">
    <property type="entry name" value="DSP_MapKP"/>
    <property type="match status" value="1"/>
</dbReference>
<dbReference type="SMART" id="SM00194">
    <property type="entry name" value="PTPc"/>
    <property type="match status" value="1"/>
</dbReference>
<dbReference type="PANTHER" id="PTHR19134">
    <property type="entry name" value="RECEPTOR-TYPE TYROSINE-PROTEIN PHOSPHATASE"/>
    <property type="match status" value="1"/>
</dbReference>
<dbReference type="PROSITE" id="PS50206">
    <property type="entry name" value="RHODANESE_3"/>
    <property type="match status" value="1"/>
</dbReference>
<dbReference type="PROSITE" id="PS50056">
    <property type="entry name" value="TYR_PHOSPHATASE_2"/>
    <property type="match status" value="1"/>
</dbReference>
<evidence type="ECO:0000259" key="4">
    <source>
        <dbReference type="PROSITE" id="PS50055"/>
    </source>
</evidence>
<accession>A0A9P8A4B5</accession>
<dbReference type="SMART" id="SM00404">
    <property type="entry name" value="PTPc_motif"/>
    <property type="match status" value="1"/>
</dbReference>
<feature type="compositionally biased region" description="Low complexity" evidence="3">
    <location>
        <begin position="252"/>
        <end position="279"/>
    </location>
</feature>
<dbReference type="PROSITE" id="PS00383">
    <property type="entry name" value="TYR_PHOSPHATASE_1"/>
    <property type="match status" value="1"/>
</dbReference>
<dbReference type="Pfam" id="PF00102">
    <property type="entry name" value="Y_phosphatase"/>
    <property type="match status" value="2"/>
</dbReference>
<evidence type="ECO:0000256" key="2">
    <source>
        <dbReference type="ARBA" id="ARBA00013064"/>
    </source>
</evidence>
<feature type="compositionally biased region" description="Polar residues" evidence="3">
    <location>
        <begin position="227"/>
        <end position="243"/>
    </location>
</feature>
<dbReference type="Gene3D" id="3.40.250.10">
    <property type="entry name" value="Rhodanese-like domain"/>
    <property type="match status" value="1"/>
</dbReference>
<dbReference type="PANTHER" id="PTHR19134:SF561">
    <property type="entry name" value="PROTEIN TYROSINE PHOSPHATASE 36E, ISOFORM A"/>
    <property type="match status" value="1"/>
</dbReference>
<proteinExistence type="inferred from homology"/>
<dbReference type="PRINTS" id="PR00700">
    <property type="entry name" value="PRTYPHPHTASE"/>
</dbReference>
<reference evidence="7" key="1">
    <citation type="submission" date="2021-07" db="EMBL/GenBank/DDBJ databases">
        <title>Draft genome of Mortierella alpina, strain LL118, isolated from an aspen leaf litter sample.</title>
        <authorList>
            <person name="Yang S."/>
            <person name="Vinatzer B.A."/>
        </authorList>
    </citation>
    <scope>NUCLEOTIDE SEQUENCE</scope>
    <source>
        <strain evidence="7">LL118</strain>
    </source>
</reference>
<dbReference type="InterPro" id="IPR036873">
    <property type="entry name" value="Rhodanese-like_dom_sf"/>
</dbReference>
<feature type="compositionally biased region" description="Low complexity" evidence="3">
    <location>
        <begin position="58"/>
        <end position="90"/>
    </location>
</feature>
<feature type="compositionally biased region" description="Low complexity" evidence="3">
    <location>
        <begin position="9"/>
        <end position="29"/>
    </location>
</feature>